<name>W4KK52_HETIT</name>
<dbReference type="PANTHER" id="PTHR24006:SF888">
    <property type="entry name" value="UBIQUITIN CARBOXYL-TERMINAL HYDROLASE 30"/>
    <property type="match status" value="1"/>
</dbReference>
<protein>
    <recommendedName>
        <fullName evidence="3">ubiquitinyl hydrolase 1</fullName>
        <ecNumber evidence="3">3.4.19.12</ecNumber>
    </recommendedName>
</protein>
<organism evidence="15 16">
    <name type="scientific">Heterobasidion irregulare (strain TC 32-1)</name>
    <dbReference type="NCBI Taxonomy" id="747525"/>
    <lineage>
        <taxon>Eukaryota</taxon>
        <taxon>Fungi</taxon>
        <taxon>Dikarya</taxon>
        <taxon>Basidiomycota</taxon>
        <taxon>Agaricomycotina</taxon>
        <taxon>Agaricomycetes</taxon>
        <taxon>Russulales</taxon>
        <taxon>Bondarzewiaceae</taxon>
        <taxon>Heterobasidion</taxon>
        <taxon>Heterobasidion annosum species complex</taxon>
    </lineage>
</organism>
<dbReference type="InterPro" id="IPR033841">
    <property type="entry name" value="Pep_USP48"/>
</dbReference>
<dbReference type="Pfam" id="PF00240">
    <property type="entry name" value="ubiquitin"/>
    <property type="match status" value="1"/>
</dbReference>
<keyword evidence="16" id="KW-1185">Reference proteome</keyword>
<evidence type="ECO:0000313" key="15">
    <source>
        <dbReference type="EMBL" id="ETW86084.1"/>
    </source>
</evidence>
<dbReference type="Proteomes" id="UP000030671">
    <property type="component" value="Unassembled WGS sequence"/>
</dbReference>
<comment type="catalytic activity">
    <reaction evidence="1">
        <text>Thiol-dependent hydrolysis of ester, thioester, amide, peptide and isopeptide bonds formed by the C-terminal Gly of ubiquitin (a 76-residue protein attached to proteins as an intracellular targeting signal).</text>
        <dbReference type="EC" id="3.4.19.12"/>
    </reaction>
</comment>
<dbReference type="KEGG" id="hir:HETIRDRAFT_154247"/>
<dbReference type="SUPFAM" id="SSF54001">
    <property type="entry name" value="Cysteine proteinases"/>
    <property type="match status" value="1"/>
</dbReference>
<dbReference type="SUPFAM" id="SSF143791">
    <property type="entry name" value="DUSP-like"/>
    <property type="match status" value="1"/>
</dbReference>
<dbReference type="PROSITE" id="PS00973">
    <property type="entry name" value="USP_2"/>
    <property type="match status" value="1"/>
</dbReference>
<dbReference type="PROSITE" id="PS50235">
    <property type="entry name" value="USP_3"/>
    <property type="match status" value="1"/>
</dbReference>
<dbReference type="PROSITE" id="PS00972">
    <property type="entry name" value="USP_1"/>
    <property type="match status" value="1"/>
</dbReference>
<proteinExistence type="inferred from homology"/>
<keyword evidence="10" id="KW-0862">Zinc</keyword>
<feature type="compositionally biased region" description="Gly residues" evidence="11">
    <location>
        <begin position="1107"/>
        <end position="1121"/>
    </location>
</feature>
<evidence type="ECO:0000256" key="1">
    <source>
        <dbReference type="ARBA" id="ARBA00000707"/>
    </source>
</evidence>
<dbReference type="OrthoDB" id="289038at2759"/>
<feature type="compositionally biased region" description="Basic and acidic residues" evidence="11">
    <location>
        <begin position="1095"/>
        <end position="1105"/>
    </location>
</feature>
<dbReference type="GO" id="GO:0005829">
    <property type="term" value="C:cytosol"/>
    <property type="evidence" value="ECO:0007669"/>
    <property type="project" value="TreeGrafter"/>
</dbReference>
<evidence type="ECO:0000259" key="13">
    <source>
        <dbReference type="PROSITE" id="PS50235"/>
    </source>
</evidence>
<keyword evidence="9" id="KW-0788">Thiol protease</keyword>
<dbReference type="Gene3D" id="3.30.2230.10">
    <property type="entry name" value="DUSP-like"/>
    <property type="match status" value="1"/>
</dbReference>
<dbReference type="STRING" id="747525.W4KK52"/>
<evidence type="ECO:0000256" key="6">
    <source>
        <dbReference type="ARBA" id="ARBA00022771"/>
    </source>
</evidence>
<evidence type="ECO:0000256" key="9">
    <source>
        <dbReference type="ARBA" id="ARBA00022807"/>
    </source>
</evidence>
<dbReference type="GO" id="GO:0016579">
    <property type="term" value="P:protein deubiquitination"/>
    <property type="evidence" value="ECO:0007669"/>
    <property type="project" value="InterPro"/>
</dbReference>
<feature type="region of interest" description="Disordered" evidence="11">
    <location>
        <begin position="1087"/>
        <end position="1144"/>
    </location>
</feature>
<dbReference type="GO" id="GO:0006508">
    <property type="term" value="P:proteolysis"/>
    <property type="evidence" value="ECO:0007669"/>
    <property type="project" value="UniProtKB-KW"/>
</dbReference>
<dbReference type="GeneID" id="20667481"/>
<dbReference type="PROSITE" id="PS51283">
    <property type="entry name" value="DUSP"/>
    <property type="match status" value="1"/>
</dbReference>
<dbReference type="GO" id="GO:0005634">
    <property type="term" value="C:nucleus"/>
    <property type="evidence" value="ECO:0007669"/>
    <property type="project" value="TreeGrafter"/>
</dbReference>
<dbReference type="PROSITE" id="PS50053">
    <property type="entry name" value="UBIQUITIN_2"/>
    <property type="match status" value="1"/>
</dbReference>
<dbReference type="InterPro" id="IPR001394">
    <property type="entry name" value="Peptidase_C19_UCH"/>
</dbReference>
<evidence type="ECO:0000256" key="7">
    <source>
        <dbReference type="ARBA" id="ARBA00022786"/>
    </source>
</evidence>
<dbReference type="EC" id="3.4.19.12" evidence="3"/>
<dbReference type="InterPro" id="IPR006615">
    <property type="entry name" value="Pept_C19_DUSP"/>
</dbReference>
<gene>
    <name evidence="15" type="ORF">HETIRDRAFT_154247</name>
</gene>
<evidence type="ECO:0000256" key="11">
    <source>
        <dbReference type="SAM" id="MobiDB-lite"/>
    </source>
</evidence>
<accession>W4KK52</accession>
<comment type="similarity">
    <text evidence="2">Belongs to the peptidase C19 family.</text>
</comment>
<feature type="compositionally biased region" description="Polar residues" evidence="11">
    <location>
        <begin position="1131"/>
        <end position="1144"/>
    </location>
</feature>
<dbReference type="GO" id="GO:0008270">
    <property type="term" value="F:zinc ion binding"/>
    <property type="evidence" value="ECO:0007669"/>
    <property type="project" value="UniProtKB-KW"/>
</dbReference>
<dbReference type="InterPro" id="IPR038765">
    <property type="entry name" value="Papain-like_cys_pep_sf"/>
</dbReference>
<evidence type="ECO:0000256" key="2">
    <source>
        <dbReference type="ARBA" id="ARBA00009085"/>
    </source>
</evidence>
<evidence type="ECO:0000313" key="16">
    <source>
        <dbReference type="Proteomes" id="UP000030671"/>
    </source>
</evidence>
<keyword evidence="6" id="KW-0863">Zinc-finger</keyword>
<dbReference type="InterPro" id="IPR018200">
    <property type="entry name" value="USP_CS"/>
</dbReference>
<dbReference type="InterPro" id="IPR001876">
    <property type="entry name" value="Znf_RanBP2"/>
</dbReference>
<feature type="domain" description="USP" evidence="13">
    <location>
        <begin position="159"/>
        <end position="513"/>
    </location>
</feature>
<evidence type="ECO:0000256" key="3">
    <source>
        <dbReference type="ARBA" id="ARBA00012759"/>
    </source>
</evidence>
<evidence type="ECO:0000256" key="8">
    <source>
        <dbReference type="ARBA" id="ARBA00022801"/>
    </source>
</evidence>
<reference evidence="15 16" key="1">
    <citation type="journal article" date="2012" name="New Phytol.">
        <title>Insight into trade-off between wood decay and parasitism from the genome of a fungal forest pathogen.</title>
        <authorList>
            <person name="Olson A."/>
            <person name="Aerts A."/>
            <person name="Asiegbu F."/>
            <person name="Belbahri L."/>
            <person name="Bouzid O."/>
            <person name="Broberg A."/>
            <person name="Canback B."/>
            <person name="Coutinho P.M."/>
            <person name="Cullen D."/>
            <person name="Dalman K."/>
            <person name="Deflorio G."/>
            <person name="van Diepen L.T."/>
            <person name="Dunand C."/>
            <person name="Duplessis S."/>
            <person name="Durling M."/>
            <person name="Gonthier P."/>
            <person name="Grimwood J."/>
            <person name="Fossdal C.G."/>
            <person name="Hansson D."/>
            <person name="Henrissat B."/>
            <person name="Hietala A."/>
            <person name="Himmelstrand K."/>
            <person name="Hoffmeister D."/>
            <person name="Hogberg N."/>
            <person name="James T.Y."/>
            <person name="Karlsson M."/>
            <person name="Kohler A."/>
            <person name="Kues U."/>
            <person name="Lee Y.H."/>
            <person name="Lin Y.C."/>
            <person name="Lind M."/>
            <person name="Lindquist E."/>
            <person name="Lombard V."/>
            <person name="Lucas S."/>
            <person name="Lunden K."/>
            <person name="Morin E."/>
            <person name="Murat C."/>
            <person name="Park J."/>
            <person name="Raffaello T."/>
            <person name="Rouze P."/>
            <person name="Salamov A."/>
            <person name="Schmutz J."/>
            <person name="Solheim H."/>
            <person name="Stahlberg J."/>
            <person name="Velez H."/>
            <person name="de Vries R.P."/>
            <person name="Wiebenga A."/>
            <person name="Woodward S."/>
            <person name="Yakovlev I."/>
            <person name="Garbelotto M."/>
            <person name="Martin F."/>
            <person name="Grigoriev I.V."/>
            <person name="Stenlid J."/>
        </authorList>
    </citation>
    <scope>NUCLEOTIDE SEQUENCE [LARGE SCALE GENOMIC DNA]</scope>
    <source>
        <strain evidence="15 16">TC 32-1</strain>
    </source>
</reference>
<dbReference type="Pfam" id="PF00443">
    <property type="entry name" value="UCH"/>
    <property type="match status" value="1"/>
</dbReference>
<dbReference type="eggNOG" id="KOG1863">
    <property type="taxonomic scope" value="Eukaryota"/>
</dbReference>
<feature type="domain" description="Ubiquitin-like" evidence="12">
    <location>
        <begin position="1013"/>
        <end position="1079"/>
    </location>
</feature>
<dbReference type="CDD" id="cd02668">
    <property type="entry name" value="Peptidase_C19L"/>
    <property type="match status" value="1"/>
</dbReference>
<keyword evidence="4" id="KW-0645">Protease</keyword>
<feature type="region of interest" description="Disordered" evidence="11">
    <location>
        <begin position="601"/>
        <end position="636"/>
    </location>
</feature>
<dbReference type="EMBL" id="KI925455">
    <property type="protein sequence ID" value="ETW86084.1"/>
    <property type="molecule type" value="Genomic_DNA"/>
</dbReference>
<dbReference type="InterPro" id="IPR000626">
    <property type="entry name" value="Ubiquitin-like_dom"/>
</dbReference>
<dbReference type="Gene3D" id="3.10.20.90">
    <property type="entry name" value="Phosphatidylinositol 3-kinase Catalytic Subunit, Chain A, domain 1"/>
    <property type="match status" value="1"/>
</dbReference>
<feature type="domain" description="DUSP" evidence="14">
    <location>
        <begin position="706"/>
        <end position="936"/>
    </location>
</feature>
<feature type="compositionally biased region" description="Polar residues" evidence="11">
    <location>
        <begin position="483"/>
        <end position="496"/>
    </location>
</feature>
<evidence type="ECO:0000256" key="5">
    <source>
        <dbReference type="ARBA" id="ARBA00022723"/>
    </source>
</evidence>
<dbReference type="PANTHER" id="PTHR24006">
    <property type="entry name" value="UBIQUITIN CARBOXYL-TERMINAL HYDROLASE"/>
    <property type="match status" value="1"/>
</dbReference>
<evidence type="ECO:0000259" key="12">
    <source>
        <dbReference type="PROSITE" id="PS50053"/>
    </source>
</evidence>
<dbReference type="GO" id="GO:0004843">
    <property type="term" value="F:cysteine-type deubiquitinase activity"/>
    <property type="evidence" value="ECO:0007669"/>
    <property type="project" value="UniProtKB-EC"/>
</dbReference>
<feature type="compositionally biased region" description="Basic and acidic residues" evidence="11">
    <location>
        <begin position="601"/>
        <end position="611"/>
    </location>
</feature>
<evidence type="ECO:0000256" key="10">
    <source>
        <dbReference type="ARBA" id="ARBA00022833"/>
    </source>
</evidence>
<keyword evidence="5" id="KW-0479">Metal-binding</keyword>
<dbReference type="Gene3D" id="3.90.70.10">
    <property type="entry name" value="Cysteine proteinases"/>
    <property type="match status" value="1"/>
</dbReference>
<dbReference type="RefSeq" id="XP_009542862.1">
    <property type="nucleotide sequence ID" value="XM_009544567.1"/>
</dbReference>
<dbReference type="AlphaFoldDB" id="W4KK52"/>
<evidence type="ECO:0000259" key="14">
    <source>
        <dbReference type="PROSITE" id="PS51283"/>
    </source>
</evidence>
<keyword evidence="7" id="KW-0833">Ubl conjugation pathway</keyword>
<dbReference type="SUPFAM" id="SSF54236">
    <property type="entry name" value="Ubiquitin-like"/>
    <property type="match status" value="1"/>
</dbReference>
<feature type="region of interest" description="Disordered" evidence="11">
    <location>
        <begin position="442"/>
        <end position="496"/>
    </location>
</feature>
<dbReference type="InterPro" id="IPR029071">
    <property type="entry name" value="Ubiquitin-like_domsf"/>
</dbReference>
<dbReference type="InterPro" id="IPR028889">
    <property type="entry name" value="USP"/>
</dbReference>
<dbReference type="InParanoid" id="W4KK52"/>
<dbReference type="InterPro" id="IPR035927">
    <property type="entry name" value="DUSP-like_sf"/>
</dbReference>
<evidence type="ECO:0000256" key="4">
    <source>
        <dbReference type="ARBA" id="ARBA00022670"/>
    </source>
</evidence>
<dbReference type="InterPro" id="IPR050164">
    <property type="entry name" value="Peptidase_C19"/>
</dbReference>
<keyword evidence="8" id="KW-0378">Hydrolase</keyword>
<dbReference type="HOGENOM" id="CLU_005874_0_0_1"/>
<sequence length="1173" mass="132280">MTTKRKRRVGYTTEGLAAGERLKRHKLATSISDSPWGWVGTEVIDASEISLKHRLATCSFARAPTFCPNKYSFRPPKPEYQDTQENVERSARGGDEVIVISDDEAPHCNKKLCRKNPNCVNYVGQEKWENRTTALKQYTVAANLGRDPSLDNRQSGLPVGLKNLGATCYANAYIQVWFQDLAFRNGVYHCQPSQDKEHSFEDSPIFQLQATFAALQAGKQRVFNPLKLVESLKLRTNEQQDAQEFSKLFMSHLDTEFQKQADPVLKNLLSRQFEGSQAYATVCQACGNRSERDSDFLEIEINLENNATLESRLQAVLQPEMLSGDNKYRCPRCGTLEDATRQLLLRKLPPVLHFSLLRFVFDISTMERKKSKHAVAYPLVLDMNRFLADPPADENENIYDLQGVLLHKGPSAYHGHYEAQVFDVTNNAWFQFNDEVVTRVKPPGANGVSDKDKAKGSQTVKGKANARKVLRIEDSDDDVIEVSPSTSEVKSAPSQSSSYITSKEAYMLIYARRSANTRRETPAPPPRALDAVRRMNETHERACAAYIEREDAMQTRFDSLRERVMHLYQSWHLTSNDEKSIITSQEALELFLSRPLGERLEKSSEVEDTKTNGEGSDSSSKEKVADASRSAQQGATPQLGDISIEGIICAHGRLDPRKSDDMKRISYTIYESILHQEGCRFIPEMSPEDVCDECVREIFTEKLYQYLHPKQVEQLEDILTGTDVSDSESYWISKQWLRDWRLNKPKMHTELEADPPPDSGAYSGHVMCEHGCLSLNTTARQRIPEEAYLVLKGLFPSWETLPEGAEHCAVCEAAIQISREDKRGMRKVVETEKARLKHMHDNALVGNTALLENVPCALIPATFVRSWRQWILRPGEHPRPDRLDNTPFLCPHDMLNIDPNLDLDTSVCLVRGEDWKTLEELYDAKPLIQVINRPNSDAEDGSNFSFQHPIPVCHECRWQRKANFDTTEVTVHVLMASEPDPTPETYGSRHKPSQGLQQTTLVTYAGARKSKRLRQAKQRKDKRLCISKDMSVKDIKLLIQEHLDVPTICQRLFLRGKELQENEATVAQLEMVENDFVDLRQENEDVDLLEDTDVDEPKAKRRAEGRAFGGTLLGGGGGSGRGSSVPPTSSFEDSTSEGTSTPLESTLACPACTLENPITATVCTICDTPLVYI</sequence>
<dbReference type="SMART" id="SM00547">
    <property type="entry name" value="ZnF_RBZ"/>
    <property type="match status" value="1"/>
</dbReference>